<feature type="compositionally biased region" description="Polar residues" evidence="1">
    <location>
        <begin position="1574"/>
        <end position="1607"/>
    </location>
</feature>
<feature type="compositionally biased region" description="Acidic residues" evidence="1">
    <location>
        <begin position="1134"/>
        <end position="1144"/>
    </location>
</feature>
<feature type="compositionally biased region" description="Low complexity" evidence="1">
    <location>
        <begin position="1381"/>
        <end position="1425"/>
    </location>
</feature>
<feature type="compositionally biased region" description="Polar residues" evidence="1">
    <location>
        <begin position="417"/>
        <end position="435"/>
    </location>
</feature>
<feature type="compositionally biased region" description="Low complexity" evidence="1">
    <location>
        <begin position="752"/>
        <end position="772"/>
    </location>
</feature>
<feature type="compositionally biased region" description="Basic and acidic residues" evidence="1">
    <location>
        <begin position="1326"/>
        <end position="1338"/>
    </location>
</feature>
<feature type="region of interest" description="Disordered" evidence="1">
    <location>
        <begin position="376"/>
        <end position="435"/>
    </location>
</feature>
<reference evidence="3" key="1">
    <citation type="submission" date="2023-11" db="UniProtKB">
        <authorList>
            <consortium name="WormBaseParasite"/>
        </authorList>
    </citation>
    <scope>IDENTIFICATION</scope>
</reference>
<feature type="compositionally biased region" description="Low complexity" evidence="1">
    <location>
        <begin position="1349"/>
        <end position="1360"/>
    </location>
</feature>
<feature type="compositionally biased region" description="Polar residues" evidence="1">
    <location>
        <begin position="376"/>
        <end position="406"/>
    </location>
</feature>
<dbReference type="Proteomes" id="UP000050790">
    <property type="component" value="Unassembled WGS sequence"/>
</dbReference>
<proteinExistence type="predicted"/>
<feature type="compositionally biased region" description="Polar residues" evidence="1">
    <location>
        <begin position="773"/>
        <end position="784"/>
    </location>
</feature>
<organism evidence="2 3">
    <name type="scientific">Schistosoma margrebowiei</name>
    <dbReference type="NCBI Taxonomy" id="48269"/>
    <lineage>
        <taxon>Eukaryota</taxon>
        <taxon>Metazoa</taxon>
        <taxon>Spiralia</taxon>
        <taxon>Lophotrochozoa</taxon>
        <taxon>Platyhelminthes</taxon>
        <taxon>Trematoda</taxon>
        <taxon>Digenea</taxon>
        <taxon>Strigeidida</taxon>
        <taxon>Schistosomatoidea</taxon>
        <taxon>Schistosomatidae</taxon>
        <taxon>Schistosoma</taxon>
    </lineage>
</organism>
<accession>A0AA84ZQ18</accession>
<feature type="region of interest" description="Disordered" evidence="1">
    <location>
        <begin position="1553"/>
        <end position="1607"/>
    </location>
</feature>
<feature type="compositionally biased region" description="Low complexity" evidence="1">
    <location>
        <begin position="1145"/>
        <end position="1154"/>
    </location>
</feature>
<protein>
    <submittedName>
        <fullName evidence="3">Uncharacterized protein</fullName>
    </submittedName>
</protein>
<feature type="region of interest" description="Disordered" evidence="1">
    <location>
        <begin position="1168"/>
        <end position="1199"/>
    </location>
</feature>
<feature type="region of interest" description="Disordered" evidence="1">
    <location>
        <begin position="1134"/>
        <end position="1154"/>
    </location>
</feature>
<feature type="compositionally biased region" description="Basic residues" evidence="1">
    <location>
        <begin position="1553"/>
        <end position="1570"/>
    </location>
</feature>
<feature type="region of interest" description="Disordered" evidence="1">
    <location>
        <begin position="1233"/>
        <end position="1271"/>
    </location>
</feature>
<feature type="region of interest" description="Disordered" evidence="1">
    <location>
        <begin position="1086"/>
        <end position="1111"/>
    </location>
</feature>
<feature type="region of interest" description="Disordered" evidence="1">
    <location>
        <begin position="1325"/>
        <end position="1427"/>
    </location>
</feature>
<dbReference type="WBParaSite" id="SMRG1_39250.1">
    <property type="protein sequence ID" value="SMRG1_39250.1"/>
    <property type="gene ID" value="SMRG1_39250"/>
</dbReference>
<dbReference type="SUPFAM" id="SSF48371">
    <property type="entry name" value="ARM repeat"/>
    <property type="match status" value="1"/>
</dbReference>
<feature type="compositionally biased region" description="Basic residues" evidence="1">
    <location>
        <begin position="1086"/>
        <end position="1104"/>
    </location>
</feature>
<dbReference type="InterPro" id="IPR016024">
    <property type="entry name" value="ARM-type_fold"/>
</dbReference>
<feature type="compositionally biased region" description="Polar residues" evidence="1">
    <location>
        <begin position="1233"/>
        <end position="1244"/>
    </location>
</feature>
<evidence type="ECO:0000313" key="2">
    <source>
        <dbReference type="Proteomes" id="UP000050790"/>
    </source>
</evidence>
<name>A0AA84ZQ18_9TREM</name>
<evidence type="ECO:0000256" key="1">
    <source>
        <dbReference type="SAM" id="MobiDB-lite"/>
    </source>
</evidence>
<sequence>MTPSIDSNITQSLSTFEQPTDRANSSGVSSLWQEVVARLEASVEQDICSDDPLLVIKSIRILRQFVVASVMNKLVVGNSSVLRPRLLSSLGRLNQWSATHINVCIDLFGLVNSLVRDCSSLSEDILNHPELLTNFMNLILSEKTDPMVREADLLFLRSLFRAGDLGSVVVQSPREKIAIDLFTEATLQVLINSLLFSFPDTISECITTNNSNNSVLSSNQSALVLTANARCSLIEILSVLSTSYELAERLHRCGALNLCHQIIMFISCRHRLWSGDQPKSNSMDRGKTLCNRIGCNRTISPSNQLAARFSLKLMLHLFFHLPNALDSFKKIYNEEEPIKLVACYSHLTGTMPPVLPNVCYSTPRYQRTKRVLSGNIPSTYSTTNTPINHDTSSGTSTVIFTSPNESNLEDASRKFHQNSVDSTASTDRQSGSSCPVDSRITISTCSCVPLDHGTFALTGLLRGLIYWRLANQYANSQTVEAIDQFGTHVITSAGLGITGDDIALLIIQPLTESCLHLEATRIMTWVCHVLVLVLDKSPELHMWTVYTNSFVREVDYRVTSLLKAVQEASDTQSHTQFLEHLIPLVKLFSCLASGHESTRILVGELTMCKKLIDFAIRLKSLGSENANLVLQFQHSIVGLLHVLSRSFSLHHTLFKNQTIGRYLLKIIDDNLPNTIKGSYLSAKLVEAASSTLINQVLPMCPLKETLIDDFISVFIRLLTIGNVQSSSSLLITKVESNSQSIITYDADSFNNNNNNSNNNDSSNNPSTNDNSSRPSITKSNLNRPSTTMTNHQFHDIIPVLHLNGIWGLSNLLHTANSSVCINLFHELVNKGVWLELLQLASSIPNNEFNFSFPMKNEWEDNVKITNFDMNSGNRVPVIPGIMVSHQGTEIKYIGEFNQSNEKINDGHSKQKYQTNLNLFSRSNTTHHYNQHQLFLSNNTQSKFKFSKNSAQIHILIVYQTLSFLRNLLRDEQFIDTVVSEHWWNITQFIIAVLESNYPQPVKEQAVLVIAHIATGRTARCEVHRNGDLVEKLTLFMRSQNSYTKAAALTATYNLLGLQTECLDSCGLLSAFKVKHKPYILSHSRRLRVQHHRHETHHHHHHHGKKQDLGNQSTSLVSCSINRRETSTCMAQNALEEEVEEEEQQQQENENQDIIVEPSDDFISENISSEQTSIIPQTSDTAISFNIDDNDDNDNTDQSRLRTLRRRRYYRSWQATSPSMSDNHELLEINEQGRQLNEPSTEITRSPSSHSRSSSSSSSSSGTSSTSSCVGETSVGTELTNLHQSVIVDMCSMSSPSCTDEDVEDINQHAVTLSSLSPTLTISDRAPLADEEHDEDRGTTAEMQHSGMTDSDLLSPLSSSSQKCEVGSNPDDVSSTECLDLNSSEQINNNTTQNIFNNNTDNNNDDNNTNNENIPSTSHSTTSTSNSRRDWETGFCQILLPFLQELDSDQILRSTWDWLMLCANKDGKPVFLNSLFHAWQRLYTNIPNLTTIQALQPEIAQSSSVSNDNNNNITVSEFLSKIKESMETGTSPNSLLINLPRYWENRHRHRCRRQHRHHCHHRHRHRVRRQNQQHSTTTTTDRPESINTVDTNSPVPPSTSNENLEQTG</sequence>
<feature type="compositionally biased region" description="Polar residues" evidence="1">
    <location>
        <begin position="1168"/>
        <end position="1183"/>
    </location>
</feature>
<dbReference type="Gene3D" id="1.25.10.10">
    <property type="entry name" value="Leucine-rich Repeat Variant"/>
    <property type="match status" value="1"/>
</dbReference>
<evidence type="ECO:0000313" key="3">
    <source>
        <dbReference type="WBParaSite" id="SMRG1_39250.1"/>
    </source>
</evidence>
<dbReference type="InterPro" id="IPR011989">
    <property type="entry name" value="ARM-like"/>
</dbReference>
<feature type="region of interest" description="Disordered" evidence="1">
    <location>
        <begin position="752"/>
        <end position="784"/>
    </location>
</feature>
<feature type="compositionally biased region" description="Low complexity" evidence="1">
    <location>
        <begin position="1245"/>
        <end position="1267"/>
    </location>
</feature>